<protein>
    <recommendedName>
        <fullName evidence="4">Type 4 fimbrial biogenesis protein PilX N-terminal domain-containing protein</fullName>
    </recommendedName>
</protein>
<evidence type="ECO:0000256" key="1">
    <source>
        <dbReference type="SAM" id="Phobius"/>
    </source>
</evidence>
<reference evidence="2 3" key="1">
    <citation type="journal article" date="2016" name="Nat. Commun.">
        <title>Thousands of microbial genomes shed light on interconnected biogeochemical processes in an aquifer system.</title>
        <authorList>
            <person name="Anantharaman K."/>
            <person name="Brown C.T."/>
            <person name="Hug L.A."/>
            <person name="Sharon I."/>
            <person name="Castelle C.J."/>
            <person name="Probst A.J."/>
            <person name="Thomas B.C."/>
            <person name="Singh A."/>
            <person name="Wilkins M.J."/>
            <person name="Karaoz U."/>
            <person name="Brodie E.L."/>
            <person name="Williams K.H."/>
            <person name="Hubbard S.S."/>
            <person name="Banfield J.F."/>
        </authorList>
    </citation>
    <scope>NUCLEOTIDE SEQUENCE [LARGE SCALE GENOMIC DNA]</scope>
</reference>
<keyword evidence="1" id="KW-0812">Transmembrane</keyword>
<proteinExistence type="predicted"/>
<evidence type="ECO:0000313" key="3">
    <source>
        <dbReference type="Proteomes" id="UP000176917"/>
    </source>
</evidence>
<evidence type="ECO:0008006" key="4">
    <source>
        <dbReference type="Google" id="ProtNLM"/>
    </source>
</evidence>
<feature type="transmembrane region" description="Helical" evidence="1">
    <location>
        <begin position="12"/>
        <end position="35"/>
    </location>
</feature>
<gene>
    <name evidence="2" type="ORF">A3B24_01105</name>
</gene>
<organism evidence="2 3">
    <name type="scientific">Candidatus Wildermuthbacteria bacterium RIFCSPLOWO2_01_FULL_48_16</name>
    <dbReference type="NCBI Taxonomy" id="1802461"/>
    <lineage>
        <taxon>Bacteria</taxon>
        <taxon>Candidatus Wildermuthiibacteriota</taxon>
    </lineage>
</organism>
<dbReference type="Proteomes" id="UP000176917">
    <property type="component" value="Unassembled WGS sequence"/>
</dbReference>
<keyword evidence="1" id="KW-0472">Membrane</keyword>
<dbReference type="EMBL" id="MHUG01000015">
    <property type="protein sequence ID" value="OHA73211.1"/>
    <property type="molecule type" value="Genomic_DNA"/>
</dbReference>
<name>A0A1G2RMG8_9BACT</name>
<dbReference type="AlphaFoldDB" id="A0A1G2RMG8"/>
<accession>A0A1G2RMG8</accession>
<comment type="caution">
    <text evidence="2">The sequence shown here is derived from an EMBL/GenBank/DDBJ whole genome shotgun (WGS) entry which is preliminary data.</text>
</comment>
<dbReference type="STRING" id="1802461.A3B24_01105"/>
<keyword evidence="1" id="KW-1133">Transmembrane helix</keyword>
<sequence length="411" mass="42711">MLPPNSEKGFALLFATVLTVGISVAITGSVAFLALSSQTIMRTAQNSSQALFAAESGLEDAAYRVKNSLPLPLSYTIPLLATPVEVNVASEGVVRTVSAKGIEGTATRNLELVLEVTSTDIQFFYGAHIGDGGLIMDNNSRVEGNVYSNGSIQGDSGAVITETVTVAGANNEVAEVIVEGDAFVDQCDGSDITNTLHVNTNQGCTFGSLETLGTPPDSIPLPISAAQIQQWKDEAEAGGITSGTVELDGDETLTLGPRKIVGNLEMENSAILTLTGTLWVTGDIIVKNSAQVRMSSSYGATSGVIIADGTITLDNNSVSSGSGTAGSYLMYLTTNSSSSALNIKNNAILDIAYASAGTIVIENNTVLKEATGYQLHLKNNATIEYELGLTSSSFSSGLGGGWEVTSWKEIE</sequence>
<evidence type="ECO:0000313" key="2">
    <source>
        <dbReference type="EMBL" id="OHA73211.1"/>
    </source>
</evidence>